<organism evidence="1 2">
    <name type="scientific">Camellia lanceoleosa</name>
    <dbReference type="NCBI Taxonomy" id="1840588"/>
    <lineage>
        <taxon>Eukaryota</taxon>
        <taxon>Viridiplantae</taxon>
        <taxon>Streptophyta</taxon>
        <taxon>Embryophyta</taxon>
        <taxon>Tracheophyta</taxon>
        <taxon>Spermatophyta</taxon>
        <taxon>Magnoliopsida</taxon>
        <taxon>eudicotyledons</taxon>
        <taxon>Gunneridae</taxon>
        <taxon>Pentapetalae</taxon>
        <taxon>asterids</taxon>
        <taxon>Ericales</taxon>
        <taxon>Theaceae</taxon>
        <taxon>Camellia</taxon>
    </lineage>
</organism>
<comment type="caution">
    <text evidence="1">The sequence shown here is derived from an EMBL/GenBank/DDBJ whole genome shotgun (WGS) entry which is preliminary data.</text>
</comment>
<keyword evidence="2" id="KW-1185">Reference proteome</keyword>
<protein>
    <submittedName>
        <fullName evidence="1">Pentatricopeptide repeat-containing protein</fullName>
    </submittedName>
</protein>
<reference evidence="1 2" key="1">
    <citation type="journal article" date="2022" name="Plant J.">
        <title>Chromosome-level genome of Camellia lanceoleosa provides a valuable resource for understanding genome evolution and self-incompatibility.</title>
        <authorList>
            <person name="Gong W."/>
            <person name="Xiao S."/>
            <person name="Wang L."/>
            <person name="Liao Z."/>
            <person name="Chang Y."/>
            <person name="Mo W."/>
            <person name="Hu G."/>
            <person name="Li W."/>
            <person name="Zhao G."/>
            <person name="Zhu H."/>
            <person name="Hu X."/>
            <person name="Ji K."/>
            <person name="Xiang X."/>
            <person name="Song Q."/>
            <person name="Yuan D."/>
            <person name="Jin S."/>
            <person name="Zhang L."/>
        </authorList>
    </citation>
    <scope>NUCLEOTIDE SEQUENCE [LARGE SCALE GENOMIC DNA]</scope>
    <source>
        <strain evidence="1">SQ_2022a</strain>
    </source>
</reference>
<proteinExistence type="predicted"/>
<evidence type="ECO:0000313" key="1">
    <source>
        <dbReference type="EMBL" id="KAI7986434.1"/>
    </source>
</evidence>
<gene>
    <name evidence="1" type="ORF">LOK49_LG14G01298</name>
</gene>
<accession>A0ACC0FDM8</accession>
<evidence type="ECO:0000313" key="2">
    <source>
        <dbReference type="Proteomes" id="UP001060215"/>
    </source>
</evidence>
<dbReference type="Proteomes" id="UP001060215">
    <property type="component" value="Chromosome 15"/>
</dbReference>
<name>A0ACC0FDM8_9ERIC</name>
<sequence length="174" mass="19931">MSEQKWKKRKSEEDGSSQKIDCNFRVDHSQKDDNIDSAWKMFDEIGERDLVSWNSLICGYSQSNRFQEVLGLFDAMRAANVKRIFVTMVKVILACSHLGNREKLDFMVKYIADDHVEIDVYLGNTLIDMYGRIGSVGLAREVFDQMARKNLVSWNAMIMAYGKSGDLVAARKLC</sequence>
<dbReference type="EMBL" id="CM045772">
    <property type="protein sequence ID" value="KAI7986434.1"/>
    <property type="molecule type" value="Genomic_DNA"/>
</dbReference>